<evidence type="ECO:0000256" key="1">
    <source>
        <dbReference type="SAM" id="MobiDB-lite"/>
    </source>
</evidence>
<organism evidence="3 4">
    <name type="scientific">Leptomonas pyrrhocoris</name>
    <name type="common">Firebug parasite</name>
    <dbReference type="NCBI Taxonomy" id="157538"/>
    <lineage>
        <taxon>Eukaryota</taxon>
        <taxon>Discoba</taxon>
        <taxon>Euglenozoa</taxon>
        <taxon>Kinetoplastea</taxon>
        <taxon>Metakinetoplastina</taxon>
        <taxon>Trypanosomatida</taxon>
        <taxon>Trypanosomatidae</taxon>
        <taxon>Leishmaniinae</taxon>
        <taxon>Leptomonas</taxon>
    </lineage>
</organism>
<accession>A0A0N0VF89</accession>
<dbReference type="EMBL" id="LGTL01000008">
    <property type="protein sequence ID" value="KPA80321.1"/>
    <property type="molecule type" value="Genomic_DNA"/>
</dbReference>
<keyword evidence="2" id="KW-0472">Membrane</keyword>
<evidence type="ECO:0000313" key="4">
    <source>
        <dbReference type="Proteomes" id="UP000037923"/>
    </source>
</evidence>
<gene>
    <name evidence="3" type="ORF">ABB37_04599</name>
</gene>
<comment type="caution">
    <text evidence="3">The sequence shown here is derived from an EMBL/GenBank/DDBJ whole genome shotgun (WGS) entry which is preliminary data.</text>
</comment>
<dbReference type="RefSeq" id="XP_015658760.1">
    <property type="nucleotide sequence ID" value="XM_015802316.1"/>
</dbReference>
<reference evidence="3 4" key="1">
    <citation type="submission" date="2015-07" db="EMBL/GenBank/DDBJ databases">
        <title>High-quality genome of monoxenous trypanosomatid Leptomonas pyrrhocoris.</title>
        <authorList>
            <person name="Flegontov P."/>
            <person name="Butenko A."/>
            <person name="Firsov S."/>
            <person name="Vlcek C."/>
            <person name="Logacheva M.D."/>
            <person name="Field M."/>
            <person name="Filatov D."/>
            <person name="Flegontova O."/>
            <person name="Gerasimov E."/>
            <person name="Jackson A.P."/>
            <person name="Kelly S."/>
            <person name="Opperdoes F."/>
            <person name="O'Reilly A."/>
            <person name="Votypka J."/>
            <person name="Yurchenko V."/>
            <person name="Lukes J."/>
        </authorList>
    </citation>
    <scope>NUCLEOTIDE SEQUENCE [LARGE SCALE GENOMIC DNA]</scope>
    <source>
        <strain evidence="3">H10</strain>
    </source>
</reference>
<feature type="region of interest" description="Disordered" evidence="1">
    <location>
        <begin position="65"/>
        <end position="90"/>
    </location>
</feature>
<dbReference type="VEuPathDB" id="TriTrypDB:LpyrH10_08_0480"/>
<keyword evidence="4" id="KW-1185">Reference proteome</keyword>
<name>A0A0N0VF89_LEPPY</name>
<keyword evidence="2" id="KW-0812">Transmembrane</keyword>
<dbReference type="AlphaFoldDB" id="A0A0N0VF89"/>
<evidence type="ECO:0000256" key="2">
    <source>
        <dbReference type="SAM" id="Phobius"/>
    </source>
</evidence>
<feature type="transmembrane region" description="Helical" evidence="2">
    <location>
        <begin position="39"/>
        <end position="57"/>
    </location>
</feature>
<evidence type="ECO:0000313" key="3">
    <source>
        <dbReference type="EMBL" id="KPA80321.1"/>
    </source>
</evidence>
<sequence length="121" mass="13506">MVLLVDRSNGGSRMPSPTHASPFCAFAVRSAKVTISCRAFVFVGCAFLLSWAWLTLFTHLRLLRHKHTHNPPPPNPKQTRRNKQTQRRSTVRLECDNVYVSSITAAHKGVYQSAEGSASLE</sequence>
<dbReference type="GeneID" id="26904890"/>
<keyword evidence="2" id="KW-1133">Transmembrane helix</keyword>
<protein>
    <submittedName>
        <fullName evidence="3">Uncharacterized protein</fullName>
    </submittedName>
</protein>
<proteinExistence type="predicted"/>
<dbReference type="Proteomes" id="UP000037923">
    <property type="component" value="Unassembled WGS sequence"/>
</dbReference>
<feature type="compositionally biased region" description="Basic residues" evidence="1">
    <location>
        <begin position="78"/>
        <end position="90"/>
    </location>
</feature>